<dbReference type="AlphaFoldDB" id="A0AAW0GK15"/>
<keyword evidence="2" id="KW-0472">Membrane</keyword>
<dbReference type="EMBL" id="JASBNA010000005">
    <property type="protein sequence ID" value="KAK7691489.1"/>
    <property type="molecule type" value="Genomic_DNA"/>
</dbReference>
<evidence type="ECO:0000256" key="2">
    <source>
        <dbReference type="SAM" id="Phobius"/>
    </source>
</evidence>
<feature type="region of interest" description="Disordered" evidence="1">
    <location>
        <begin position="155"/>
        <end position="179"/>
    </location>
</feature>
<keyword evidence="4" id="KW-1185">Reference proteome</keyword>
<protein>
    <submittedName>
        <fullName evidence="3">Uncharacterized protein</fullName>
    </submittedName>
</protein>
<organism evidence="3 4">
    <name type="scientific">Cerrena zonata</name>
    <dbReference type="NCBI Taxonomy" id="2478898"/>
    <lineage>
        <taxon>Eukaryota</taxon>
        <taxon>Fungi</taxon>
        <taxon>Dikarya</taxon>
        <taxon>Basidiomycota</taxon>
        <taxon>Agaricomycotina</taxon>
        <taxon>Agaricomycetes</taxon>
        <taxon>Polyporales</taxon>
        <taxon>Cerrenaceae</taxon>
        <taxon>Cerrena</taxon>
    </lineage>
</organism>
<feature type="transmembrane region" description="Helical" evidence="2">
    <location>
        <begin position="92"/>
        <end position="112"/>
    </location>
</feature>
<evidence type="ECO:0000313" key="3">
    <source>
        <dbReference type="EMBL" id="KAK7691489.1"/>
    </source>
</evidence>
<accession>A0AAW0GK15</accession>
<name>A0AAW0GK15_9APHY</name>
<feature type="transmembrane region" description="Helical" evidence="2">
    <location>
        <begin position="45"/>
        <end position="65"/>
    </location>
</feature>
<comment type="caution">
    <text evidence="3">The sequence shown here is derived from an EMBL/GenBank/DDBJ whole genome shotgun (WGS) entry which is preliminary data.</text>
</comment>
<gene>
    <name evidence="3" type="ORF">QCA50_004888</name>
</gene>
<evidence type="ECO:0000313" key="4">
    <source>
        <dbReference type="Proteomes" id="UP001385951"/>
    </source>
</evidence>
<evidence type="ECO:0000256" key="1">
    <source>
        <dbReference type="SAM" id="MobiDB-lite"/>
    </source>
</evidence>
<keyword evidence="2" id="KW-0812">Transmembrane</keyword>
<proteinExistence type="predicted"/>
<reference evidence="3 4" key="1">
    <citation type="submission" date="2022-09" db="EMBL/GenBank/DDBJ databases">
        <authorList>
            <person name="Palmer J.M."/>
        </authorList>
    </citation>
    <scope>NUCLEOTIDE SEQUENCE [LARGE SCALE GENOMIC DNA]</scope>
    <source>
        <strain evidence="3 4">DSM 7382</strain>
    </source>
</reference>
<sequence length="215" mass="23507">MILTFITCLTAAATLISISLSHVTATSHLLPGIPFCVPLNLPPGFYRWWIPILISETVLCGLALYRGLQSYFNRRNLFQSGKELIEILIRDSVLYFLILFGVYLCNTIVFIIGDPTQIESSVGYSVAMSCVMGSRLCLNVRGMVHNDEDLPNLSGEAANPYSSHGRGHRPSMRGTRQGSQGVIIRTLGDSESSVVGQLSGIEMDQLRGMKGGLPK</sequence>
<keyword evidence="2" id="KW-1133">Transmembrane helix</keyword>
<dbReference type="Proteomes" id="UP001385951">
    <property type="component" value="Unassembled WGS sequence"/>
</dbReference>